<protein>
    <recommendedName>
        <fullName evidence="3">DNA-directed RNA polymerase subunit M</fullName>
    </recommendedName>
</protein>
<evidence type="ECO:0000313" key="1">
    <source>
        <dbReference type="EMBL" id="MBK3332413.1"/>
    </source>
</evidence>
<evidence type="ECO:0008006" key="3">
    <source>
        <dbReference type="Google" id="ProtNLM"/>
    </source>
</evidence>
<keyword evidence="2" id="KW-1185">Reference proteome</keyword>
<evidence type="ECO:0000313" key="2">
    <source>
        <dbReference type="Proteomes" id="UP000772812"/>
    </source>
</evidence>
<accession>A0ABS1GHP0</accession>
<organism evidence="1 2">
    <name type="scientific">Persephonella atlantica</name>
    <dbReference type="NCBI Taxonomy" id="2699429"/>
    <lineage>
        <taxon>Bacteria</taxon>
        <taxon>Pseudomonadati</taxon>
        <taxon>Aquificota</taxon>
        <taxon>Aquificia</taxon>
        <taxon>Aquificales</taxon>
        <taxon>Hydrogenothermaceae</taxon>
        <taxon>Persephonella</taxon>
    </lineage>
</organism>
<comment type="caution">
    <text evidence="1">The sequence shown here is derived from an EMBL/GenBank/DDBJ whole genome shotgun (WGS) entry which is preliminary data.</text>
</comment>
<reference evidence="1 2" key="1">
    <citation type="journal article" date="2021" name="Syst. Appl. Microbiol.">
        <title>Persephonella atlantica sp. nov.: How to adapt to physico-chemical gradients in high temperature hydrothermal habitats.</title>
        <authorList>
            <person name="Francois D.X."/>
            <person name="Godfroy A."/>
            <person name="Mathien C."/>
            <person name="Aube J."/>
            <person name="Cathalot C."/>
            <person name="Lesongeur F."/>
            <person name="L'Haridon S."/>
            <person name="Philippon X."/>
            <person name="Roussel E.G."/>
        </authorList>
    </citation>
    <scope>NUCLEOTIDE SEQUENCE [LARGE SCALE GENOMIC DNA]</scope>
    <source>
        <strain evidence="1 2">MO1340</strain>
    </source>
</reference>
<proteinExistence type="predicted"/>
<dbReference type="RefSeq" id="WP_200673782.1">
    <property type="nucleotide sequence ID" value="NZ_JAACYA010000001.1"/>
</dbReference>
<dbReference type="EMBL" id="JAACYA010000001">
    <property type="protein sequence ID" value="MBK3332413.1"/>
    <property type="molecule type" value="Genomic_DNA"/>
</dbReference>
<sequence>MFIIRCSSCGFEIKNEREIRLYGGVENAMKIVALKGSSAEIKRKTATIFNQSGVPCPKCKKTDIWTWL</sequence>
<name>A0ABS1GHP0_9AQUI</name>
<gene>
    <name evidence="1" type="ORF">GWK41_04975</name>
</gene>
<dbReference type="Proteomes" id="UP000772812">
    <property type="component" value="Unassembled WGS sequence"/>
</dbReference>